<dbReference type="RefSeq" id="WP_267772457.1">
    <property type="nucleotide sequence ID" value="NZ_JAPNKE010000002.1"/>
</dbReference>
<keyword evidence="2" id="KW-1185">Reference proteome</keyword>
<protein>
    <submittedName>
        <fullName evidence="1">Uncharacterized protein</fullName>
    </submittedName>
</protein>
<reference evidence="1" key="1">
    <citation type="submission" date="2022-11" db="EMBL/GenBank/DDBJ databases">
        <title>Minimal conservation of predation-associated metabolite biosynthetic gene clusters underscores biosynthetic potential of Myxococcota including descriptions for ten novel species: Archangium lansinium sp. nov., Myxococcus landrumus sp. nov., Nannocystis bai.</title>
        <authorList>
            <person name="Ahearne A."/>
            <person name="Stevens C."/>
            <person name="Phillips K."/>
        </authorList>
    </citation>
    <scope>NUCLEOTIDE SEQUENCE</scope>
    <source>
        <strain evidence="1">Na p29</strain>
    </source>
</reference>
<gene>
    <name evidence="1" type="ORF">OV079_30235</name>
</gene>
<accession>A0A9X3ET27</accession>
<dbReference type="EMBL" id="JAPNKE010000002">
    <property type="protein sequence ID" value="MCY1009767.1"/>
    <property type="molecule type" value="Genomic_DNA"/>
</dbReference>
<proteinExistence type="predicted"/>
<evidence type="ECO:0000313" key="1">
    <source>
        <dbReference type="EMBL" id="MCY1009767.1"/>
    </source>
</evidence>
<dbReference type="AlphaFoldDB" id="A0A9X3ET27"/>
<organism evidence="1 2">
    <name type="scientific">Nannocystis pusilla</name>
    <dbReference type="NCBI Taxonomy" id="889268"/>
    <lineage>
        <taxon>Bacteria</taxon>
        <taxon>Pseudomonadati</taxon>
        <taxon>Myxococcota</taxon>
        <taxon>Polyangia</taxon>
        <taxon>Nannocystales</taxon>
        <taxon>Nannocystaceae</taxon>
        <taxon>Nannocystis</taxon>
    </lineage>
</organism>
<name>A0A9X3ET27_9BACT</name>
<comment type="caution">
    <text evidence="1">The sequence shown here is derived from an EMBL/GenBank/DDBJ whole genome shotgun (WGS) entry which is preliminary data.</text>
</comment>
<sequence length="124" mass="13314">MSTTPRATSVTARWAGFFPYLAAYVWPVQLSEGAPVELFTCSAIHGAAALPANPALSRAGRLAAFAFAEDETAARELHDLAAQGSLAEVSRRVRRYLDSPESRRFACAALADVAWFTGLHISDC</sequence>
<evidence type="ECO:0000313" key="2">
    <source>
        <dbReference type="Proteomes" id="UP001150924"/>
    </source>
</evidence>
<dbReference type="Proteomes" id="UP001150924">
    <property type="component" value="Unassembled WGS sequence"/>
</dbReference>